<dbReference type="GO" id="GO:0016020">
    <property type="term" value="C:membrane"/>
    <property type="evidence" value="ECO:0007669"/>
    <property type="project" value="InterPro"/>
</dbReference>
<protein>
    <recommendedName>
        <fullName evidence="3">NADH-quinone oxidoreductase subunit G</fullName>
    </recommendedName>
    <alternativeName>
        <fullName evidence="14">NADH dehydrogenase I subunit G</fullName>
    </alternativeName>
    <alternativeName>
        <fullName evidence="15">NDH-1 subunit G</fullName>
    </alternativeName>
</protein>
<dbReference type="STRING" id="493475.GARC_2650"/>
<dbReference type="GO" id="GO:0003954">
    <property type="term" value="F:NADH dehydrogenase activity"/>
    <property type="evidence" value="ECO:0007669"/>
    <property type="project" value="TreeGrafter"/>
</dbReference>
<keyword evidence="23" id="KW-1185">Reference proteome</keyword>
<keyword evidence="7" id="KW-0479">Metal-binding</keyword>
<evidence type="ECO:0000256" key="14">
    <source>
        <dbReference type="ARBA" id="ARBA00031577"/>
    </source>
</evidence>
<evidence type="ECO:0000256" key="1">
    <source>
        <dbReference type="ARBA" id="ARBA00001966"/>
    </source>
</evidence>
<dbReference type="PROSITE" id="PS51085">
    <property type="entry name" value="2FE2S_FER_2"/>
    <property type="match status" value="1"/>
</dbReference>
<comment type="caution">
    <text evidence="22">The sequence shown here is derived from an EMBL/GenBank/DDBJ whole genome shotgun (WGS) entry which is preliminary data.</text>
</comment>
<name>K6Y6L6_9ALTE</name>
<evidence type="ECO:0000256" key="16">
    <source>
        <dbReference type="ARBA" id="ARBA00034078"/>
    </source>
</evidence>
<keyword evidence="9" id="KW-0408">Iron</keyword>
<dbReference type="EMBL" id="BAEO01000034">
    <property type="protein sequence ID" value="GAC19616.1"/>
    <property type="molecule type" value="Genomic_DNA"/>
</dbReference>
<dbReference type="PANTHER" id="PTHR43105:SF10">
    <property type="entry name" value="NADH-QUINONE OXIDOREDUCTASE SUBUNIT G"/>
    <property type="match status" value="1"/>
</dbReference>
<keyword evidence="6" id="KW-0874">Quinone</keyword>
<dbReference type="InterPro" id="IPR010228">
    <property type="entry name" value="NADH_UbQ_OxRdtase_Gsu"/>
</dbReference>
<dbReference type="GO" id="GO:0051537">
    <property type="term" value="F:2 iron, 2 sulfur cluster binding"/>
    <property type="evidence" value="ECO:0007669"/>
    <property type="project" value="UniProtKB-KW"/>
</dbReference>
<comment type="cofactor">
    <cofactor evidence="16">
        <name>[2Fe-2S] cluster</name>
        <dbReference type="ChEBI" id="CHEBI:190135"/>
    </cofactor>
</comment>
<keyword evidence="22" id="KW-0560">Oxidoreductase</keyword>
<dbReference type="PANTHER" id="PTHR43105">
    <property type="entry name" value="RESPIRATORY NITRATE REDUCTASE"/>
    <property type="match status" value="1"/>
</dbReference>
<evidence type="ECO:0000259" key="19">
    <source>
        <dbReference type="PROSITE" id="PS51085"/>
    </source>
</evidence>
<comment type="cofactor">
    <cofactor evidence="1">
        <name>[4Fe-4S] cluster</name>
        <dbReference type="ChEBI" id="CHEBI:49883"/>
    </cofactor>
</comment>
<evidence type="ECO:0000256" key="2">
    <source>
        <dbReference type="ARBA" id="ARBA00005404"/>
    </source>
</evidence>
<evidence type="ECO:0000256" key="15">
    <source>
        <dbReference type="ARBA" id="ARBA00032783"/>
    </source>
</evidence>
<evidence type="ECO:0000259" key="20">
    <source>
        <dbReference type="PROSITE" id="PS51669"/>
    </source>
</evidence>
<keyword evidence="11" id="KW-0520">NAD</keyword>
<evidence type="ECO:0000256" key="13">
    <source>
        <dbReference type="ARBA" id="ARBA00026021"/>
    </source>
</evidence>
<evidence type="ECO:0000256" key="4">
    <source>
        <dbReference type="ARBA" id="ARBA00022485"/>
    </source>
</evidence>
<dbReference type="GO" id="GO:0042773">
    <property type="term" value="P:ATP synthesis coupled electron transport"/>
    <property type="evidence" value="ECO:0007669"/>
    <property type="project" value="InterPro"/>
</dbReference>
<dbReference type="Gene3D" id="3.10.20.740">
    <property type="match status" value="1"/>
</dbReference>
<dbReference type="PROSITE" id="PS00641">
    <property type="entry name" value="COMPLEX1_75K_1"/>
    <property type="match status" value="1"/>
</dbReference>
<evidence type="ECO:0000313" key="22">
    <source>
        <dbReference type="EMBL" id="GAC19616.1"/>
    </source>
</evidence>
<dbReference type="eggNOG" id="COG1034">
    <property type="taxonomic scope" value="Bacteria"/>
</dbReference>
<dbReference type="GO" id="GO:0048038">
    <property type="term" value="F:quinone binding"/>
    <property type="evidence" value="ECO:0007669"/>
    <property type="project" value="UniProtKB-KW"/>
</dbReference>
<evidence type="ECO:0000256" key="8">
    <source>
        <dbReference type="ARBA" id="ARBA00022967"/>
    </source>
</evidence>
<keyword evidence="10" id="KW-0411">Iron-sulfur</keyword>
<dbReference type="FunFam" id="3.10.20.740:FF:000002">
    <property type="entry name" value="NADH-quinone oxidoreductase"/>
    <property type="match status" value="1"/>
</dbReference>
<feature type="domain" description="2Fe-2S ferredoxin-type" evidence="19">
    <location>
        <begin position="1"/>
        <end position="83"/>
    </location>
</feature>
<sequence length="930" mass="103661">MAKIFIDNQEYTVKDGQNLLQASLSLKLDLPYFCWHPAMGSVGACRQCAMTQYQDENDARGRMIVACMTPVTEGMRVSMQQPAEKVFREQNIAALMTHHPHDCPVCAEGGECHLQDMTVMTGHHERHYKGKKTTFVNQDLGPLVKHEMNRCITCYRCERFYKDYAGGTDLAAQASSNKVYFGRQSDGTLESEFAGNLVEVCPTGVFTDKPFGDHYSRKWDLQSAPSVCQHCSVGCNTSLSERYGSVRRVTNRFNDHLNGYFLCDRGRYGFSYVDNEARRLTITLDGQQSQWADTTLNVRLKNHNKWIGIGSSQASLEDNFALQQLVGSENFNPGLDAQQEKLLSTHLAILNQWQAASLAQMEQADAIVILAEDVNNSAPRIALSIRQALLNNAREQAEKYRVPGWQDAAVRALQPHNKVPLAILGYGENDLAKQATIHLVCDAKQAAEQGFLLANLLNDRATKPKVTKVAPQTLELLEILKTAKRPLIVTGWSANNPALLAAASNIRNALKAQNSGNKNAEDDAMLCIVPPEANTLGLGLLTQGGYLSIDSLNAENKNTEKTNLLVLDHSSATFAKRLDEWRLQSDNVIRLSQLGTPRTDEINLPVSSFSECSGSELNYQGLIQSHLPATKPSGQCLPSWQWLVNIARLRQHSLGEVDNLGQLRDLLSQDYPQLSVHFNEHHQTPLALQTPRVSGRTAMLANQTVHEPKPFSEIGAPYKQSMEGIQAGQSKEFPLAYSWSPGWNSNQSNHKFRDEYRGSELYPQDGVKCITAKHSDQWFKWQADWSKNSKAQWQILPLQKVFGSDNLSLHALPIAQLKVQAQIVMSPGDAEKFSFIAGQLIYCDDNPTPLQLTTSHSVPKSSVLVYVPADQLFEINQCDQLTAATSKQTSAYKEQILQQQAEQVTVKQHHRDRLLAQDQTIPIHFIEGVS</sequence>
<evidence type="ECO:0000256" key="5">
    <source>
        <dbReference type="ARBA" id="ARBA00022714"/>
    </source>
</evidence>
<dbReference type="InterPro" id="IPR000283">
    <property type="entry name" value="NADH_UbQ_OxRdtase_75kDa_su_CS"/>
</dbReference>
<dbReference type="InterPro" id="IPR006656">
    <property type="entry name" value="Mopterin_OxRdtase"/>
</dbReference>
<evidence type="ECO:0000256" key="17">
    <source>
        <dbReference type="ARBA" id="ARBA00047712"/>
    </source>
</evidence>
<feature type="domain" description="4Fe-4S His(Cys)3-ligated-type" evidence="21">
    <location>
        <begin position="83"/>
        <end position="122"/>
    </location>
</feature>
<comment type="catalytic activity">
    <reaction evidence="17">
        <text>a quinone + NADH + 5 H(+)(in) = a quinol + NAD(+) + 4 H(+)(out)</text>
        <dbReference type="Rhea" id="RHEA:57888"/>
        <dbReference type="ChEBI" id="CHEBI:15378"/>
        <dbReference type="ChEBI" id="CHEBI:24646"/>
        <dbReference type="ChEBI" id="CHEBI:57540"/>
        <dbReference type="ChEBI" id="CHEBI:57945"/>
        <dbReference type="ChEBI" id="CHEBI:132124"/>
    </reaction>
</comment>
<keyword evidence="4" id="KW-0004">4Fe-4S</keyword>
<comment type="similarity">
    <text evidence="2 18">Belongs to the complex I 75 kDa subunit family.</text>
</comment>
<keyword evidence="5" id="KW-0001">2Fe-2S</keyword>
<dbReference type="PROSITE" id="PS51669">
    <property type="entry name" value="4FE4S_MOW_BIS_MGD"/>
    <property type="match status" value="1"/>
</dbReference>
<accession>K6Y6L6</accession>
<feature type="domain" description="4Fe-4S Mo/W bis-MGD-type" evidence="20">
    <location>
        <begin position="221"/>
        <end position="277"/>
    </location>
</feature>
<comment type="subunit">
    <text evidence="13">Composed of 13 different subunits. Subunits NuoCD, E, F, and G constitute the peripheral sector of the complex.</text>
</comment>
<evidence type="ECO:0000259" key="21">
    <source>
        <dbReference type="PROSITE" id="PS51839"/>
    </source>
</evidence>
<keyword evidence="8" id="KW-1278">Translocase</keyword>
<evidence type="ECO:0000256" key="11">
    <source>
        <dbReference type="ARBA" id="ARBA00023027"/>
    </source>
</evidence>
<dbReference type="Proteomes" id="UP000006327">
    <property type="component" value="Unassembled WGS sequence"/>
</dbReference>
<dbReference type="InterPro" id="IPR006963">
    <property type="entry name" value="Mopterin_OxRdtase_4Fe-4S_dom"/>
</dbReference>
<dbReference type="NCBIfam" id="TIGR01973">
    <property type="entry name" value="NuoG"/>
    <property type="match status" value="1"/>
</dbReference>
<dbReference type="InterPro" id="IPR019574">
    <property type="entry name" value="NADH_UbQ_OxRdtase_Gsu_4Fe4S-bd"/>
</dbReference>
<evidence type="ECO:0000313" key="23">
    <source>
        <dbReference type="Proteomes" id="UP000006327"/>
    </source>
</evidence>
<organism evidence="22 23">
    <name type="scientific">Paraglaciecola arctica BSs20135</name>
    <dbReference type="NCBI Taxonomy" id="493475"/>
    <lineage>
        <taxon>Bacteria</taxon>
        <taxon>Pseudomonadati</taxon>
        <taxon>Pseudomonadota</taxon>
        <taxon>Gammaproteobacteria</taxon>
        <taxon>Alteromonadales</taxon>
        <taxon>Alteromonadaceae</taxon>
        <taxon>Paraglaciecola</taxon>
    </lineage>
</organism>
<dbReference type="PROSITE" id="PS51839">
    <property type="entry name" value="4FE4S_HC3"/>
    <property type="match status" value="1"/>
</dbReference>
<dbReference type="Pfam" id="PF22117">
    <property type="entry name" value="Fer4_Nqo3"/>
    <property type="match status" value="1"/>
</dbReference>
<dbReference type="InterPro" id="IPR054351">
    <property type="entry name" value="NADH_UbQ_OxRdtase_ferredoxin"/>
</dbReference>
<evidence type="ECO:0000256" key="10">
    <source>
        <dbReference type="ARBA" id="ARBA00023014"/>
    </source>
</evidence>
<dbReference type="Pfam" id="PF10588">
    <property type="entry name" value="NADH-G_4Fe-4S_3"/>
    <property type="match status" value="1"/>
</dbReference>
<dbReference type="InterPro" id="IPR050123">
    <property type="entry name" value="Prok_molybdopt-oxidoreductase"/>
</dbReference>
<dbReference type="SUPFAM" id="SSF54862">
    <property type="entry name" value="4Fe-4S ferredoxins"/>
    <property type="match status" value="1"/>
</dbReference>
<evidence type="ECO:0000256" key="18">
    <source>
        <dbReference type="RuleBase" id="RU004523"/>
    </source>
</evidence>
<dbReference type="GO" id="GO:0008137">
    <property type="term" value="F:NADH dehydrogenase (ubiquinone) activity"/>
    <property type="evidence" value="ECO:0007669"/>
    <property type="project" value="InterPro"/>
</dbReference>
<keyword evidence="12" id="KW-0830">Ubiquinone</keyword>
<dbReference type="SUPFAM" id="SSF53706">
    <property type="entry name" value="Formate dehydrogenase/DMSO reductase, domains 1-3"/>
    <property type="match status" value="1"/>
</dbReference>
<evidence type="ECO:0000256" key="7">
    <source>
        <dbReference type="ARBA" id="ARBA00022723"/>
    </source>
</evidence>
<dbReference type="RefSeq" id="WP_007620646.1">
    <property type="nucleotide sequence ID" value="NZ_BAEO01000034.1"/>
</dbReference>
<dbReference type="SUPFAM" id="SSF54292">
    <property type="entry name" value="2Fe-2S ferredoxin-like"/>
    <property type="match status" value="1"/>
</dbReference>
<dbReference type="Pfam" id="PF04879">
    <property type="entry name" value="Molybdop_Fe4S4"/>
    <property type="match status" value="1"/>
</dbReference>
<evidence type="ECO:0000256" key="3">
    <source>
        <dbReference type="ARBA" id="ARBA00019902"/>
    </source>
</evidence>
<dbReference type="AlphaFoldDB" id="K6Y6L6"/>
<reference evidence="22 23" key="1">
    <citation type="journal article" date="2017" name="Antonie Van Leeuwenhoek">
        <title>Rhizobium rhizosphaerae sp. nov., a novel species isolated from rice rhizosphere.</title>
        <authorList>
            <person name="Zhao J.J."/>
            <person name="Zhang J."/>
            <person name="Zhang R.J."/>
            <person name="Zhang C.W."/>
            <person name="Yin H.Q."/>
            <person name="Zhang X.X."/>
        </authorList>
    </citation>
    <scope>NUCLEOTIDE SEQUENCE [LARGE SCALE GENOMIC DNA]</scope>
    <source>
        <strain evidence="22 23">BSs20135</strain>
    </source>
</reference>
<evidence type="ECO:0000256" key="6">
    <source>
        <dbReference type="ARBA" id="ARBA00022719"/>
    </source>
</evidence>
<dbReference type="InterPro" id="IPR036010">
    <property type="entry name" value="2Fe-2S_ferredoxin-like_sf"/>
</dbReference>
<dbReference type="SMART" id="SM00926">
    <property type="entry name" value="Molybdop_Fe4S4"/>
    <property type="match status" value="1"/>
</dbReference>
<dbReference type="Pfam" id="PF13510">
    <property type="entry name" value="Fer2_4"/>
    <property type="match status" value="1"/>
</dbReference>
<evidence type="ECO:0000256" key="12">
    <source>
        <dbReference type="ARBA" id="ARBA00023075"/>
    </source>
</evidence>
<dbReference type="Gene3D" id="2.20.25.90">
    <property type="entry name" value="ADC-like domains"/>
    <property type="match status" value="1"/>
</dbReference>
<dbReference type="GO" id="GO:0051539">
    <property type="term" value="F:4 iron, 4 sulfur cluster binding"/>
    <property type="evidence" value="ECO:0007669"/>
    <property type="project" value="UniProtKB-KW"/>
</dbReference>
<proteinExistence type="inferred from homology"/>
<dbReference type="Pfam" id="PF00384">
    <property type="entry name" value="Molybdopterin"/>
    <property type="match status" value="1"/>
</dbReference>
<gene>
    <name evidence="22" type="primary">nuoG</name>
    <name evidence="22" type="ORF">GARC_2650</name>
</gene>
<dbReference type="InterPro" id="IPR001041">
    <property type="entry name" value="2Fe-2S_ferredoxin-type"/>
</dbReference>
<dbReference type="CDD" id="cd00207">
    <property type="entry name" value="fer2"/>
    <property type="match status" value="1"/>
</dbReference>
<evidence type="ECO:0000256" key="9">
    <source>
        <dbReference type="ARBA" id="ARBA00023004"/>
    </source>
</evidence>
<dbReference type="SMART" id="SM00929">
    <property type="entry name" value="NADH-G_4Fe-4S_3"/>
    <property type="match status" value="1"/>
</dbReference>
<dbReference type="OrthoDB" id="9810782at2"/>
<dbReference type="GO" id="GO:0046872">
    <property type="term" value="F:metal ion binding"/>
    <property type="evidence" value="ECO:0007669"/>
    <property type="project" value="UniProtKB-KW"/>
</dbReference>